<gene>
    <name evidence="1" type="ORF">CLIB1444_12S02058</name>
</gene>
<accession>A0ACA9YD37</accession>
<evidence type="ECO:0000313" key="2">
    <source>
        <dbReference type="Proteomes" id="UP001152531"/>
    </source>
</evidence>
<comment type="caution">
    <text evidence="1">The sequence shown here is derived from an EMBL/GenBank/DDBJ whole genome shotgun (WGS) entry which is preliminary data.</text>
</comment>
<evidence type="ECO:0000313" key="1">
    <source>
        <dbReference type="EMBL" id="CAH6723002.1"/>
    </source>
</evidence>
<organism evidence="1 2">
    <name type="scientific">[Candida] jaroonii</name>
    <dbReference type="NCBI Taxonomy" id="467808"/>
    <lineage>
        <taxon>Eukaryota</taxon>
        <taxon>Fungi</taxon>
        <taxon>Dikarya</taxon>
        <taxon>Ascomycota</taxon>
        <taxon>Saccharomycotina</taxon>
        <taxon>Pichiomycetes</taxon>
        <taxon>Debaryomycetaceae</taxon>
        <taxon>Yamadazyma</taxon>
    </lineage>
</organism>
<dbReference type="Proteomes" id="UP001152531">
    <property type="component" value="Unassembled WGS sequence"/>
</dbReference>
<proteinExistence type="predicted"/>
<keyword evidence="2" id="KW-1185">Reference proteome</keyword>
<dbReference type="EMBL" id="CALSDN010000012">
    <property type="protein sequence ID" value="CAH6723002.1"/>
    <property type="molecule type" value="Genomic_DNA"/>
</dbReference>
<sequence>MEKQNPLLPFAFTRANSSEIHLDTTPRSREVIDENAKSIYHTRTPDRRRPLKPGFVPNLKRRMGESFNEKDDIKRRDYHDDVEPVDFAQDKISDFNSEPIDSEEPTMIDSDFKIPHDKENFVPPSSPPIHLNSDYDVSNYSIPFSPSQHVSETGYSPSKIRMSQRSIQLESETDFGIDKFNRFRPNGNDCPSTDHDIDHENHIQKQNNVRARDIVIEAFEEMQTSINLEGLGLTEIPHEIKDLNNLVVFDTTQTIYQVYLTNNKIRFLTPALFKFTKMNVLGLRKNKIVKIPALIKKMVNLTDLSIGTNRLTYLPHQILNLPSLRNFTAGPNPYLTIPEGAVPRTSTNQEKCLRYRSGIKYFEYHNEIKSESSQTKLIPSLKSICLAQIAKYDVSYQETKEWKHNTPKLFHNLIIQAIHQGNFEETCFECDRVIVEPAAEVIEWWNFLQNKDIPFKKEFCSGMCAKRYSEKIDDL</sequence>
<reference evidence="1" key="1">
    <citation type="submission" date="2022-06" db="EMBL/GenBank/DDBJ databases">
        <authorList>
            <person name="Legras J.-L."/>
            <person name="Devillers H."/>
            <person name="Grondin C."/>
        </authorList>
    </citation>
    <scope>NUCLEOTIDE SEQUENCE</scope>
    <source>
        <strain evidence="1">CLIB 1444</strain>
    </source>
</reference>
<protein>
    <submittedName>
        <fullName evidence="1">Uncharacterized protein</fullName>
    </submittedName>
</protein>
<name>A0ACA9YD37_9ASCO</name>